<evidence type="ECO:0000313" key="4">
    <source>
        <dbReference type="Proteomes" id="UP001139031"/>
    </source>
</evidence>
<sequence>MKLAYHCSHEQFSASDLLALVRRAEAAGFDAATCSDHFHPWSERQGHGGHAWTWLGAALQATSFGFGVVTAPGQRYHPAVLAQAAATLLELFPGRFWLAVGSGERLNEGITGDPWPAKDERDRRLRECADVMRALWAGQTVTRRGRVRVEAARLYPRPRERPRLFGAAVTAKTARWLGSWADGLITIAQPDQAHARVIEAFRAGGGAGKPVHLKVQLAYARDDAAALRDAWEQWRTNVFASDVLAELRTPAEFEAAAAFVRPEDMQGPVRVAADAARHVEWLRRDAELGVDLLSLHHVGGEQERFIDEFGARVLPRLRG</sequence>
<gene>
    <name evidence="3" type="ORF">K7C98_12805</name>
</gene>
<dbReference type="InterPro" id="IPR019945">
    <property type="entry name" value="F420_G6P_DH-rel"/>
</dbReference>
<keyword evidence="4" id="KW-1185">Reference proteome</keyword>
<proteinExistence type="predicted"/>
<organism evidence="3 4">
    <name type="scientific">Nannocystis pusilla</name>
    <dbReference type="NCBI Taxonomy" id="889268"/>
    <lineage>
        <taxon>Bacteria</taxon>
        <taxon>Pseudomonadati</taxon>
        <taxon>Myxococcota</taxon>
        <taxon>Polyangia</taxon>
        <taxon>Nannocystales</taxon>
        <taxon>Nannocystaceae</taxon>
        <taxon>Nannocystis</taxon>
    </lineage>
</organism>
<evidence type="ECO:0000256" key="1">
    <source>
        <dbReference type="ARBA" id="ARBA00023002"/>
    </source>
</evidence>
<dbReference type="Proteomes" id="UP001139031">
    <property type="component" value="Unassembled WGS sequence"/>
</dbReference>
<dbReference type="InterPro" id="IPR036661">
    <property type="entry name" value="Luciferase-like_sf"/>
</dbReference>
<reference evidence="3" key="1">
    <citation type="submission" date="2021-08" db="EMBL/GenBank/DDBJ databases">
        <authorList>
            <person name="Stevens D.C."/>
        </authorList>
    </citation>
    <scope>NUCLEOTIDE SEQUENCE</scope>
    <source>
        <strain evidence="3">DSM 53165</strain>
    </source>
</reference>
<dbReference type="Gene3D" id="3.20.20.30">
    <property type="entry name" value="Luciferase-like domain"/>
    <property type="match status" value="1"/>
</dbReference>
<dbReference type="PANTHER" id="PTHR43244:SF1">
    <property type="entry name" value="5,10-METHYLENETETRAHYDROMETHANOPTERIN REDUCTASE"/>
    <property type="match status" value="1"/>
</dbReference>
<dbReference type="InterPro" id="IPR023907">
    <property type="entry name" value="Non-F420_Flavin_OxRdtase"/>
</dbReference>
<dbReference type="EMBL" id="JAIRAU010000012">
    <property type="protein sequence ID" value="MBZ5710137.1"/>
    <property type="molecule type" value="Genomic_DNA"/>
</dbReference>
<dbReference type="NCBIfam" id="TIGR03557">
    <property type="entry name" value="F420_G6P_family"/>
    <property type="match status" value="1"/>
</dbReference>
<comment type="caution">
    <text evidence="3">The sequence shown here is derived from an EMBL/GenBank/DDBJ whole genome shotgun (WGS) entry which is preliminary data.</text>
</comment>
<dbReference type="Pfam" id="PF00296">
    <property type="entry name" value="Bac_luciferase"/>
    <property type="match status" value="1"/>
</dbReference>
<feature type="domain" description="Luciferase-like" evidence="2">
    <location>
        <begin position="9"/>
        <end position="291"/>
    </location>
</feature>
<dbReference type="NCBIfam" id="TIGR03885">
    <property type="entry name" value="flavin_revert"/>
    <property type="match status" value="1"/>
</dbReference>
<dbReference type="PANTHER" id="PTHR43244">
    <property type="match status" value="1"/>
</dbReference>
<dbReference type="EC" id="1.-.-.-" evidence="3"/>
<dbReference type="InterPro" id="IPR011251">
    <property type="entry name" value="Luciferase-like_dom"/>
</dbReference>
<evidence type="ECO:0000259" key="2">
    <source>
        <dbReference type="Pfam" id="PF00296"/>
    </source>
</evidence>
<dbReference type="GO" id="GO:0016491">
    <property type="term" value="F:oxidoreductase activity"/>
    <property type="evidence" value="ECO:0007669"/>
    <property type="project" value="UniProtKB-KW"/>
</dbReference>
<protein>
    <submittedName>
        <fullName evidence="3">TIGR03885 family FMN-dependent LLM class oxidoreductase</fullName>
        <ecNumber evidence="3">1.-.-.-</ecNumber>
    </submittedName>
</protein>
<dbReference type="SUPFAM" id="SSF51679">
    <property type="entry name" value="Bacterial luciferase-like"/>
    <property type="match status" value="1"/>
</dbReference>
<evidence type="ECO:0000313" key="3">
    <source>
        <dbReference type="EMBL" id="MBZ5710137.1"/>
    </source>
</evidence>
<name>A0ABS7TPH7_9BACT</name>
<accession>A0ABS7TPH7</accession>
<keyword evidence="1 3" id="KW-0560">Oxidoreductase</keyword>
<dbReference type="InterPro" id="IPR050564">
    <property type="entry name" value="F420-G6PD/mer"/>
</dbReference>